<sequence length="371" mass="41563">MKNLKKLSCLLVLALFVTTGAMAQKNFKKEADAFVRDIMQREHIPGLAYAVVKDGKIIQQGQYGFANLSWKAPVDPETVFQTASCSKLFAALLLGKLFDEKILLPDQTLGQLLDSIPYYWQPITIKQLAAHQSGIWIGDFSKAKTTKEAFELAKKQEMTYEPGTKSFYVSSDYWILQYIIEKRLKKPYYEVLKTYVLDPLGMQHTFVNNNDDSFIRMHAVLPKEAAVYSWQKTDYKVSDMQFGSTGYTAGGVYTSILDLAKIAQTLDEGKFLTPATQNLVLNNVPLKAGGKGDFGIGFASEMYQGHKLSGHSGGPALADYVRFDDQKLTFIVLTNQRGFHPYLAKTLATFYVPGLKNPELPPNYPISLSKK</sequence>
<evidence type="ECO:0000259" key="2">
    <source>
        <dbReference type="Pfam" id="PF00144"/>
    </source>
</evidence>
<feature type="signal peptide" evidence="1">
    <location>
        <begin position="1"/>
        <end position="23"/>
    </location>
</feature>
<gene>
    <name evidence="3" type="ORF">HUW48_22745</name>
</gene>
<dbReference type="Proteomes" id="UP000514509">
    <property type="component" value="Chromosome"/>
</dbReference>
<name>A0A7L7LD32_9BACT</name>
<evidence type="ECO:0000313" key="3">
    <source>
        <dbReference type="EMBL" id="QMU30667.1"/>
    </source>
</evidence>
<evidence type="ECO:0000256" key="1">
    <source>
        <dbReference type="SAM" id="SignalP"/>
    </source>
</evidence>
<protein>
    <submittedName>
        <fullName evidence="3">Beta-lactamase family protein</fullName>
    </submittedName>
</protein>
<evidence type="ECO:0000313" key="4">
    <source>
        <dbReference type="Proteomes" id="UP000514509"/>
    </source>
</evidence>
<proteinExistence type="predicted"/>
<dbReference type="AlphaFoldDB" id="A0A7L7LD32"/>
<dbReference type="PANTHER" id="PTHR46825">
    <property type="entry name" value="D-ALANYL-D-ALANINE-CARBOXYPEPTIDASE/ENDOPEPTIDASE AMPH"/>
    <property type="match status" value="1"/>
</dbReference>
<dbReference type="InterPro" id="IPR050491">
    <property type="entry name" value="AmpC-like"/>
</dbReference>
<dbReference type="RefSeq" id="WP_182413111.1">
    <property type="nucleotide sequence ID" value="NZ_CP055153.1"/>
</dbReference>
<dbReference type="EMBL" id="CP055153">
    <property type="protein sequence ID" value="QMU30667.1"/>
    <property type="molecule type" value="Genomic_DNA"/>
</dbReference>
<dbReference type="InterPro" id="IPR012338">
    <property type="entry name" value="Beta-lactam/transpept-like"/>
</dbReference>
<dbReference type="SUPFAM" id="SSF56601">
    <property type="entry name" value="beta-lactamase/transpeptidase-like"/>
    <property type="match status" value="1"/>
</dbReference>
<organism evidence="3 4">
    <name type="scientific">Adhaeribacter radiodurans</name>
    <dbReference type="NCBI Taxonomy" id="2745197"/>
    <lineage>
        <taxon>Bacteria</taxon>
        <taxon>Pseudomonadati</taxon>
        <taxon>Bacteroidota</taxon>
        <taxon>Cytophagia</taxon>
        <taxon>Cytophagales</taxon>
        <taxon>Hymenobacteraceae</taxon>
        <taxon>Adhaeribacter</taxon>
    </lineage>
</organism>
<dbReference type="Pfam" id="PF00144">
    <property type="entry name" value="Beta-lactamase"/>
    <property type="match status" value="1"/>
</dbReference>
<dbReference type="Gene3D" id="3.40.710.10">
    <property type="entry name" value="DD-peptidase/beta-lactamase superfamily"/>
    <property type="match status" value="1"/>
</dbReference>
<keyword evidence="1" id="KW-0732">Signal</keyword>
<feature type="chain" id="PRO_5029779450" evidence="1">
    <location>
        <begin position="24"/>
        <end position="371"/>
    </location>
</feature>
<feature type="domain" description="Beta-lactamase-related" evidence="2">
    <location>
        <begin position="32"/>
        <end position="342"/>
    </location>
</feature>
<keyword evidence="4" id="KW-1185">Reference proteome</keyword>
<reference evidence="3 4" key="1">
    <citation type="submission" date="2020-08" db="EMBL/GenBank/DDBJ databases">
        <title>Adhaeribacter dokdonensis sp. nov., isolated from the rhizosphere of Elymus tsukushiensis, a plant native to the Dokdo Islands, Republic of Korea.</title>
        <authorList>
            <person name="Ghim S.Y."/>
        </authorList>
    </citation>
    <scope>NUCLEOTIDE SEQUENCE [LARGE SCALE GENOMIC DNA]</scope>
    <source>
        <strain evidence="3 4">KUDC8001</strain>
    </source>
</reference>
<dbReference type="PANTHER" id="PTHR46825:SF9">
    <property type="entry name" value="BETA-LACTAMASE-RELATED DOMAIN-CONTAINING PROTEIN"/>
    <property type="match status" value="1"/>
</dbReference>
<accession>A0A7L7LD32</accession>
<dbReference type="InterPro" id="IPR001466">
    <property type="entry name" value="Beta-lactam-related"/>
</dbReference>
<dbReference type="KEGG" id="add:HUW48_22745"/>